<dbReference type="Pfam" id="PF07727">
    <property type="entry name" value="RVT_2"/>
    <property type="match status" value="1"/>
</dbReference>
<protein>
    <submittedName>
        <fullName evidence="3">UBN2 domain-containing protein</fullName>
    </submittedName>
</protein>
<feature type="region of interest" description="Disordered" evidence="1">
    <location>
        <begin position="401"/>
        <end position="427"/>
    </location>
</feature>
<dbReference type="InterPro" id="IPR013103">
    <property type="entry name" value="RVT_2"/>
</dbReference>
<feature type="region of interest" description="Disordered" evidence="1">
    <location>
        <begin position="471"/>
        <end position="556"/>
    </location>
</feature>
<evidence type="ECO:0000259" key="2">
    <source>
        <dbReference type="Pfam" id="PF07727"/>
    </source>
</evidence>
<comment type="caution">
    <text evidence="3">The sequence shown here is derived from an EMBL/GenBank/DDBJ whole genome shotgun (WGS) entry which is preliminary data.</text>
</comment>
<feature type="compositionally biased region" description="Pro residues" evidence="1">
    <location>
        <begin position="535"/>
        <end position="556"/>
    </location>
</feature>
<organism evidence="3">
    <name type="scientific">Tanacetum cinerariifolium</name>
    <name type="common">Dalmatian daisy</name>
    <name type="synonym">Chrysanthemum cinerariifolium</name>
    <dbReference type="NCBI Taxonomy" id="118510"/>
    <lineage>
        <taxon>Eukaryota</taxon>
        <taxon>Viridiplantae</taxon>
        <taxon>Streptophyta</taxon>
        <taxon>Embryophyta</taxon>
        <taxon>Tracheophyta</taxon>
        <taxon>Spermatophyta</taxon>
        <taxon>Magnoliopsida</taxon>
        <taxon>eudicotyledons</taxon>
        <taxon>Gunneridae</taxon>
        <taxon>Pentapetalae</taxon>
        <taxon>asterids</taxon>
        <taxon>campanulids</taxon>
        <taxon>Asterales</taxon>
        <taxon>Asteraceae</taxon>
        <taxon>Asteroideae</taxon>
        <taxon>Anthemideae</taxon>
        <taxon>Anthemidinae</taxon>
        <taxon>Tanacetum</taxon>
    </lineage>
</organism>
<name>A0A6L2J8K3_TANCI</name>
<feature type="compositionally biased region" description="Polar residues" evidence="1">
    <location>
        <begin position="473"/>
        <end position="487"/>
    </location>
</feature>
<feature type="domain" description="Reverse transcriptase Ty1/copia-type" evidence="2">
    <location>
        <begin position="348"/>
        <end position="402"/>
    </location>
</feature>
<sequence>MVPFEQQDDDLKKKLAKNNEAKMVHYKALPRKEYERIFMCKMAKDIRESLLITHQEESIDSDSARFNTIITSLKALDEGFSSKNYVRKFLRALHPKWRAKVTPIEESKDLSSLALDELIDNLKVHEVVMEKDSEIHRGKKEKVKSIALKGKKESSDDETSTSGSDDEEYAVAVRNFKKFFRRKDAVIQIISLAIVQNHLATKIKRPSLEVLGAIAKMMSKIKPTMKLISWINRRMSANSLREMLNNQKLPSRKIGLAFDDSKASTSRTKNISFVGSSVEKATDGSTIKVHGSTLPGSVRRTFGEKETENVFSPHMSSRSDFVITRKKLIHNSIDESKKPSLKPSPKSDIEVYVAQPLGFIDFQKPNYVYKLKKALYGLKQALKACQSKYIKEMLKKFGLEDSKPTKTPKSTEIKLTKDDEADSVDSSKYREDNDACMIIYFVFWVQIDVLVVSVERCDLRIHHMVDFDEQLNKRTPSSPPQNKSLSPPQAPLKSISSKGTHYTSSSSPKLPPRQMSPKDPYVQTMDNWPSGPSNPSSPPHVSRPPPSLPNPPPEFEPFPLTQPLFVNIKNNIPLLHNNAHLLENIHHPPPNLRNQDFPNPSNILDFVHPNDMAHLHNMFCQCCRTTSHEIQML</sequence>
<dbReference type="AlphaFoldDB" id="A0A6L2J8K3"/>
<proteinExistence type="predicted"/>
<feature type="compositionally biased region" description="Basic and acidic residues" evidence="1">
    <location>
        <begin position="401"/>
        <end position="418"/>
    </location>
</feature>
<feature type="compositionally biased region" description="Low complexity" evidence="1">
    <location>
        <begin position="494"/>
        <end position="507"/>
    </location>
</feature>
<evidence type="ECO:0000313" key="3">
    <source>
        <dbReference type="EMBL" id="GEU33010.1"/>
    </source>
</evidence>
<dbReference type="Pfam" id="PF14223">
    <property type="entry name" value="Retrotran_gag_2"/>
    <property type="match status" value="1"/>
</dbReference>
<gene>
    <name evidence="3" type="ORF">Tci_004988</name>
</gene>
<reference evidence="3" key="1">
    <citation type="journal article" date="2019" name="Sci. Rep.">
        <title>Draft genome of Tanacetum cinerariifolium, the natural source of mosquito coil.</title>
        <authorList>
            <person name="Yamashiro T."/>
            <person name="Shiraishi A."/>
            <person name="Satake H."/>
            <person name="Nakayama K."/>
        </authorList>
    </citation>
    <scope>NUCLEOTIDE SEQUENCE</scope>
</reference>
<accession>A0A6L2J8K3</accession>
<evidence type="ECO:0000256" key="1">
    <source>
        <dbReference type="SAM" id="MobiDB-lite"/>
    </source>
</evidence>
<dbReference type="EMBL" id="BKCJ010000417">
    <property type="protein sequence ID" value="GEU33010.1"/>
    <property type="molecule type" value="Genomic_DNA"/>
</dbReference>